<proteinExistence type="predicted"/>
<name>A0A2W2GQ38_9ACTN</name>
<sequence>MKVDIDLSELKAAGDELRELIREAHGVTKDLRQAVKDARQTIEHDVAQTMKAEVKGQVDELGEATATAMRNAVAKVGREFDRLEALFTGTDPQSRRAGKPPLENLIRERLNATQPSSGESR</sequence>
<evidence type="ECO:0000256" key="1">
    <source>
        <dbReference type="SAM" id="MobiDB-lite"/>
    </source>
</evidence>
<gene>
    <name evidence="2" type="ORF">C1I98_11195</name>
</gene>
<dbReference type="Proteomes" id="UP000248544">
    <property type="component" value="Unassembled WGS sequence"/>
</dbReference>
<evidence type="ECO:0000313" key="2">
    <source>
        <dbReference type="EMBL" id="PZG49873.1"/>
    </source>
</evidence>
<dbReference type="RefSeq" id="WP_111167105.1">
    <property type="nucleotide sequence ID" value="NZ_POUA01000064.1"/>
</dbReference>
<accession>A0A2W2GQ38</accession>
<evidence type="ECO:0000313" key="3">
    <source>
        <dbReference type="Proteomes" id="UP000248544"/>
    </source>
</evidence>
<keyword evidence="3" id="KW-1185">Reference proteome</keyword>
<organism evidence="2 3">
    <name type="scientific">Spongiactinospora gelatinilytica</name>
    <dbReference type="NCBI Taxonomy" id="2666298"/>
    <lineage>
        <taxon>Bacteria</taxon>
        <taxon>Bacillati</taxon>
        <taxon>Actinomycetota</taxon>
        <taxon>Actinomycetes</taxon>
        <taxon>Streptosporangiales</taxon>
        <taxon>Streptosporangiaceae</taxon>
        <taxon>Spongiactinospora</taxon>
    </lineage>
</organism>
<feature type="compositionally biased region" description="Polar residues" evidence="1">
    <location>
        <begin position="111"/>
        <end position="121"/>
    </location>
</feature>
<dbReference type="AlphaFoldDB" id="A0A2W2GQ38"/>
<reference evidence="2 3" key="1">
    <citation type="submission" date="2018-01" db="EMBL/GenBank/DDBJ databases">
        <title>Draft genome sequence of Sphaerisporangium sp. 7K107.</title>
        <authorList>
            <person name="Sahin N."/>
            <person name="Saygin H."/>
            <person name="Ay H."/>
        </authorList>
    </citation>
    <scope>NUCLEOTIDE SEQUENCE [LARGE SCALE GENOMIC DNA]</scope>
    <source>
        <strain evidence="2 3">7K107</strain>
    </source>
</reference>
<comment type="caution">
    <text evidence="2">The sequence shown here is derived from an EMBL/GenBank/DDBJ whole genome shotgun (WGS) entry which is preliminary data.</text>
</comment>
<dbReference type="EMBL" id="POUA01000064">
    <property type="protein sequence ID" value="PZG49873.1"/>
    <property type="molecule type" value="Genomic_DNA"/>
</dbReference>
<protein>
    <submittedName>
        <fullName evidence="2">Uncharacterized protein</fullName>
    </submittedName>
</protein>
<feature type="region of interest" description="Disordered" evidence="1">
    <location>
        <begin position="87"/>
        <end position="121"/>
    </location>
</feature>